<proteinExistence type="predicted"/>
<organism evidence="3 4">
    <name type="scientific">Paramuricea clavata</name>
    <name type="common">Red gorgonian</name>
    <name type="synonym">Violescent sea-whip</name>
    <dbReference type="NCBI Taxonomy" id="317549"/>
    <lineage>
        <taxon>Eukaryota</taxon>
        <taxon>Metazoa</taxon>
        <taxon>Cnidaria</taxon>
        <taxon>Anthozoa</taxon>
        <taxon>Octocorallia</taxon>
        <taxon>Malacalcyonacea</taxon>
        <taxon>Plexauridae</taxon>
        <taxon>Paramuricea</taxon>
    </lineage>
</organism>
<evidence type="ECO:0000313" key="4">
    <source>
        <dbReference type="Proteomes" id="UP001152795"/>
    </source>
</evidence>
<dbReference type="InterPro" id="IPR048366">
    <property type="entry name" value="TNP-like_GBD"/>
</dbReference>
<protein>
    <submittedName>
        <fullName evidence="3">DNA transposase THAP9</fullName>
    </submittedName>
</protein>
<dbReference type="InterPro" id="IPR048365">
    <property type="entry name" value="TNP-like_RNaseH_N"/>
</dbReference>
<dbReference type="AlphaFoldDB" id="A0A7D9HI48"/>
<comment type="caution">
    <text evidence="3">The sequence shown here is derived from an EMBL/GenBank/DDBJ whole genome shotgun (WGS) entry which is preliminary data.</text>
</comment>
<evidence type="ECO:0000313" key="3">
    <source>
        <dbReference type="EMBL" id="CAB3984319.1"/>
    </source>
</evidence>
<evidence type="ECO:0000259" key="1">
    <source>
        <dbReference type="Pfam" id="PF21787"/>
    </source>
</evidence>
<gene>
    <name evidence="3" type="ORF">PACLA_8A069646</name>
</gene>
<feature type="domain" description="Transposable element P transposase-like RNase H" evidence="1">
    <location>
        <begin position="3"/>
        <end position="94"/>
    </location>
</feature>
<dbReference type="Pfam" id="PF21788">
    <property type="entry name" value="TNP-like_GBD"/>
    <property type="match status" value="1"/>
</dbReference>
<sequence>MEPANNKYSGFVDYGHSLEAPEVTASEALVFLLVGLRSHWKQPIGYFLTDKASAATQSSLINTALTKASAAGLKVWCVTSDGTSTNITTYKILGCTFGDSHESISTKFKHPVTGEDVFVIPDACHMLKLARNALAFLGTICTPDGEKIEWKFFNSLHLVQEQEGLKPGNKLSNNHVQYKKHKMNVILAAQTLSGSVADAIDFMNTVLKLPEFRESESHRLIYQDHRQAF</sequence>
<name>A0A7D9HI48_PARCT</name>
<dbReference type="EMBL" id="CACRXK020000722">
    <property type="protein sequence ID" value="CAB3984319.1"/>
    <property type="molecule type" value="Genomic_DNA"/>
</dbReference>
<evidence type="ECO:0000259" key="2">
    <source>
        <dbReference type="Pfam" id="PF21788"/>
    </source>
</evidence>
<feature type="domain" description="Transposable element P transposase-like GTP-binding insertion" evidence="2">
    <location>
        <begin position="124"/>
        <end position="217"/>
    </location>
</feature>
<dbReference type="OrthoDB" id="6760869at2759"/>
<accession>A0A7D9HI48</accession>
<reference evidence="3" key="1">
    <citation type="submission" date="2020-04" db="EMBL/GenBank/DDBJ databases">
        <authorList>
            <person name="Alioto T."/>
            <person name="Alioto T."/>
            <person name="Gomez Garrido J."/>
        </authorList>
    </citation>
    <scope>NUCLEOTIDE SEQUENCE</scope>
    <source>
        <strain evidence="3">A484AB</strain>
    </source>
</reference>
<keyword evidence="4" id="KW-1185">Reference proteome</keyword>
<dbReference type="Pfam" id="PF21787">
    <property type="entry name" value="TNP-like_RNaseH_N"/>
    <property type="match status" value="1"/>
</dbReference>
<dbReference type="Proteomes" id="UP001152795">
    <property type="component" value="Unassembled WGS sequence"/>
</dbReference>